<keyword evidence="6" id="KW-1185">Reference proteome</keyword>
<dbReference type="Gramene" id="Zm00001eb195900_T002">
    <property type="protein sequence ID" value="Zm00001eb195900_P002"/>
    <property type="gene ID" value="Zm00001eb195900"/>
</dbReference>
<dbReference type="Gene3D" id="3.40.50.1110">
    <property type="entry name" value="SGNH hydrolase"/>
    <property type="match status" value="1"/>
</dbReference>
<accession>A0A804NYJ4</accession>
<name>A0A804NYJ4_MAIZE</name>
<feature type="signal peptide" evidence="4">
    <location>
        <begin position="1"/>
        <end position="19"/>
    </location>
</feature>
<evidence type="ECO:0008006" key="7">
    <source>
        <dbReference type="Google" id="ProtNLM"/>
    </source>
</evidence>
<dbReference type="PANTHER" id="PTHR45648:SF7">
    <property type="entry name" value="OS12G0126100 PROTEIN"/>
    <property type="match status" value="1"/>
</dbReference>
<feature type="chain" id="PRO_5032814156" description="GDSL esterase/lipase" evidence="4">
    <location>
        <begin position="20"/>
        <end position="408"/>
    </location>
</feature>
<gene>
    <name evidence="5" type="primary">LOC100191707</name>
</gene>
<dbReference type="Proteomes" id="UP000007305">
    <property type="component" value="Chromosome 4"/>
</dbReference>
<evidence type="ECO:0000313" key="6">
    <source>
        <dbReference type="Proteomes" id="UP000007305"/>
    </source>
</evidence>
<comment type="similarity">
    <text evidence="1">Belongs to the 'GDSL' lipolytic enzyme family.</text>
</comment>
<reference evidence="5" key="2">
    <citation type="submission" date="2019-07" db="EMBL/GenBank/DDBJ databases">
        <authorList>
            <person name="Seetharam A."/>
            <person name="Woodhouse M."/>
            <person name="Cannon E."/>
        </authorList>
    </citation>
    <scope>NUCLEOTIDE SEQUENCE [LARGE SCALE GENOMIC DNA]</scope>
    <source>
        <strain evidence="5">cv. B73</strain>
    </source>
</reference>
<evidence type="ECO:0000256" key="3">
    <source>
        <dbReference type="ARBA" id="ARBA00022963"/>
    </source>
</evidence>
<dbReference type="Pfam" id="PF00657">
    <property type="entry name" value="Lipase_GDSL"/>
    <property type="match status" value="1"/>
</dbReference>
<proteinExistence type="inferred from homology"/>
<dbReference type="KEGG" id="zma:100191707"/>
<dbReference type="GO" id="GO:0016042">
    <property type="term" value="P:lipid catabolic process"/>
    <property type="evidence" value="ECO:0007669"/>
    <property type="project" value="UniProtKB-KW"/>
</dbReference>
<sequence length="408" mass="41768">MALLLLLVLLRSAASAGAGAEPHRSPATALFVLGDSTVGCAAATASSILSLNLTTTTTTLPSSLSGEPCLFFHEARLRVPDLLAAKMGLPSPPPISALNGTASAAARGVNFGGGGGQLLFYGGGGGVRGPASVFLTGAVGQQVRLASETLQLLRLEAAAPGEPSSSPAAVFVLSFGADAYARLLARGPAEAAAAAPKHGRRGLARLLADRVARAVSELYEAGARRVAVMGVPPLGCAPRVVWERSSPVRDGGAGCVEEANELIQGYNGRLAARLDELRLALAGADVVFCDVYKGMMEIISNPTTVRGDEGGMLRAGAHEGHGGLRQQGDGVRRAGAPRVVGHLQPHGGRGCPRDQLVLVVGRLRRHQHLRPHLSAAAGCSVAVAAGGVGTNHSLYLVHSYYPPETTLI</sequence>
<evidence type="ECO:0000256" key="4">
    <source>
        <dbReference type="SAM" id="SignalP"/>
    </source>
</evidence>
<evidence type="ECO:0000256" key="1">
    <source>
        <dbReference type="ARBA" id="ARBA00008668"/>
    </source>
</evidence>
<dbReference type="PANTHER" id="PTHR45648">
    <property type="entry name" value="GDSL LIPASE/ACYLHYDROLASE FAMILY PROTEIN (AFU_ORTHOLOGUE AFUA_4G14700)"/>
    <property type="match status" value="1"/>
</dbReference>
<dbReference type="InterPro" id="IPR036514">
    <property type="entry name" value="SGNH_hydro_sf"/>
</dbReference>
<dbReference type="AlphaFoldDB" id="A0A804NYJ4"/>
<keyword evidence="4" id="KW-0732">Signal</keyword>
<keyword evidence="3" id="KW-0442">Lipid degradation</keyword>
<protein>
    <recommendedName>
        <fullName evidence="7">GDSL esterase/lipase</fullName>
    </recommendedName>
</protein>
<dbReference type="InterPro" id="IPR001087">
    <property type="entry name" value="GDSL"/>
</dbReference>
<reference evidence="5" key="3">
    <citation type="submission" date="2021-05" db="UniProtKB">
        <authorList>
            <consortium name="EnsemblPlants"/>
        </authorList>
    </citation>
    <scope>IDENTIFICATION</scope>
    <source>
        <strain evidence="5">cv. B73</strain>
    </source>
</reference>
<dbReference type="RefSeq" id="NP_001130608.2">
    <property type="nucleotide sequence ID" value="NM_001137136.2"/>
</dbReference>
<organism evidence="5 6">
    <name type="scientific">Zea mays</name>
    <name type="common">Maize</name>
    <dbReference type="NCBI Taxonomy" id="4577"/>
    <lineage>
        <taxon>Eukaryota</taxon>
        <taxon>Viridiplantae</taxon>
        <taxon>Streptophyta</taxon>
        <taxon>Embryophyta</taxon>
        <taxon>Tracheophyta</taxon>
        <taxon>Spermatophyta</taxon>
        <taxon>Magnoliopsida</taxon>
        <taxon>Liliopsida</taxon>
        <taxon>Poales</taxon>
        <taxon>Poaceae</taxon>
        <taxon>PACMAD clade</taxon>
        <taxon>Panicoideae</taxon>
        <taxon>Andropogonodae</taxon>
        <taxon>Andropogoneae</taxon>
        <taxon>Tripsacinae</taxon>
        <taxon>Zea</taxon>
    </lineage>
</organism>
<evidence type="ECO:0000313" key="5">
    <source>
        <dbReference type="EnsemblPlants" id="Zm00001eb195900_P002"/>
    </source>
</evidence>
<dbReference type="GO" id="GO:0016788">
    <property type="term" value="F:hydrolase activity, acting on ester bonds"/>
    <property type="evidence" value="ECO:0007669"/>
    <property type="project" value="InterPro"/>
</dbReference>
<keyword evidence="2" id="KW-0378">Hydrolase</keyword>
<keyword evidence="3" id="KW-0443">Lipid metabolism</keyword>
<evidence type="ECO:0000256" key="2">
    <source>
        <dbReference type="ARBA" id="ARBA00022801"/>
    </source>
</evidence>
<dbReference type="GeneID" id="100191707"/>
<dbReference type="InterPro" id="IPR051058">
    <property type="entry name" value="GDSL_Est/Lipase"/>
</dbReference>
<dbReference type="InParanoid" id="A0A804NYJ4"/>
<dbReference type="OrthoDB" id="1600564at2759"/>
<dbReference type="EnsemblPlants" id="Zm00001eb195900_T002">
    <property type="protein sequence ID" value="Zm00001eb195900_P002"/>
    <property type="gene ID" value="Zm00001eb195900"/>
</dbReference>
<dbReference type="FunCoup" id="A0A804NYJ4">
    <property type="interactions" value="125"/>
</dbReference>
<reference evidence="6" key="1">
    <citation type="journal article" date="2009" name="Science">
        <title>The B73 maize genome: complexity, diversity, and dynamics.</title>
        <authorList>
            <person name="Schnable P.S."/>
            <person name="Ware D."/>
            <person name="Fulton R.S."/>
            <person name="Stein J.C."/>
            <person name="Wei F."/>
            <person name="Pasternak S."/>
            <person name="Liang C."/>
            <person name="Zhang J."/>
            <person name="Fulton L."/>
            <person name="Graves T.A."/>
            <person name="Minx P."/>
            <person name="Reily A.D."/>
            <person name="Courtney L."/>
            <person name="Kruchowski S.S."/>
            <person name="Tomlinson C."/>
            <person name="Strong C."/>
            <person name="Delehaunty K."/>
            <person name="Fronick C."/>
            <person name="Courtney B."/>
            <person name="Rock S.M."/>
            <person name="Belter E."/>
            <person name="Du F."/>
            <person name="Kim K."/>
            <person name="Abbott R.M."/>
            <person name="Cotton M."/>
            <person name="Levy A."/>
            <person name="Marchetto P."/>
            <person name="Ochoa K."/>
            <person name="Jackson S.M."/>
            <person name="Gillam B."/>
            <person name="Chen W."/>
            <person name="Yan L."/>
            <person name="Higginbotham J."/>
            <person name="Cardenas M."/>
            <person name="Waligorski J."/>
            <person name="Applebaum E."/>
            <person name="Phelps L."/>
            <person name="Falcone J."/>
            <person name="Kanchi K."/>
            <person name="Thane T."/>
            <person name="Scimone A."/>
            <person name="Thane N."/>
            <person name="Henke J."/>
            <person name="Wang T."/>
            <person name="Ruppert J."/>
            <person name="Shah N."/>
            <person name="Rotter K."/>
            <person name="Hodges J."/>
            <person name="Ingenthron E."/>
            <person name="Cordes M."/>
            <person name="Kohlberg S."/>
            <person name="Sgro J."/>
            <person name="Delgado B."/>
            <person name="Mead K."/>
            <person name="Chinwalla A."/>
            <person name="Leonard S."/>
            <person name="Crouse K."/>
            <person name="Collura K."/>
            <person name="Kudrna D."/>
            <person name="Currie J."/>
            <person name="He R."/>
            <person name="Angelova A."/>
            <person name="Rajasekar S."/>
            <person name="Mueller T."/>
            <person name="Lomeli R."/>
            <person name="Scara G."/>
            <person name="Ko A."/>
            <person name="Delaney K."/>
            <person name="Wissotski M."/>
            <person name="Lopez G."/>
            <person name="Campos D."/>
            <person name="Braidotti M."/>
            <person name="Ashley E."/>
            <person name="Golser W."/>
            <person name="Kim H."/>
            <person name="Lee S."/>
            <person name="Lin J."/>
            <person name="Dujmic Z."/>
            <person name="Kim W."/>
            <person name="Talag J."/>
            <person name="Zuccolo A."/>
            <person name="Fan C."/>
            <person name="Sebastian A."/>
            <person name="Kramer M."/>
            <person name="Spiegel L."/>
            <person name="Nascimento L."/>
            <person name="Zutavern T."/>
            <person name="Miller B."/>
            <person name="Ambroise C."/>
            <person name="Muller S."/>
            <person name="Spooner W."/>
            <person name="Narechania A."/>
            <person name="Ren L."/>
            <person name="Wei S."/>
            <person name="Kumari S."/>
            <person name="Faga B."/>
            <person name="Levy M.J."/>
            <person name="McMahan L."/>
            <person name="Van Buren P."/>
            <person name="Vaughn M.W."/>
            <person name="Ying K."/>
            <person name="Yeh C.-T."/>
            <person name="Emrich S.J."/>
            <person name="Jia Y."/>
            <person name="Kalyanaraman A."/>
            <person name="Hsia A.-P."/>
            <person name="Barbazuk W.B."/>
            <person name="Baucom R.S."/>
            <person name="Brutnell T.P."/>
            <person name="Carpita N.C."/>
            <person name="Chaparro C."/>
            <person name="Chia J.-M."/>
            <person name="Deragon J.-M."/>
            <person name="Estill J.C."/>
            <person name="Fu Y."/>
            <person name="Jeddeloh J.A."/>
            <person name="Han Y."/>
            <person name="Lee H."/>
            <person name="Li P."/>
            <person name="Lisch D.R."/>
            <person name="Liu S."/>
            <person name="Liu Z."/>
            <person name="Nagel D.H."/>
            <person name="McCann M.C."/>
            <person name="SanMiguel P."/>
            <person name="Myers A.M."/>
            <person name="Nettleton D."/>
            <person name="Nguyen J."/>
            <person name="Penning B.W."/>
            <person name="Ponnala L."/>
            <person name="Schneider K.L."/>
            <person name="Schwartz D.C."/>
            <person name="Sharma A."/>
            <person name="Soderlund C."/>
            <person name="Springer N.M."/>
            <person name="Sun Q."/>
            <person name="Wang H."/>
            <person name="Waterman M."/>
            <person name="Westerman R."/>
            <person name="Wolfgruber T.K."/>
            <person name="Yang L."/>
            <person name="Yu Y."/>
            <person name="Zhang L."/>
            <person name="Zhou S."/>
            <person name="Zhu Q."/>
            <person name="Bennetzen J.L."/>
            <person name="Dawe R.K."/>
            <person name="Jiang J."/>
            <person name="Jiang N."/>
            <person name="Presting G.G."/>
            <person name="Wessler S.R."/>
            <person name="Aluru S."/>
            <person name="Martienssen R.A."/>
            <person name="Clifton S.W."/>
            <person name="McCombie W.R."/>
            <person name="Wing R.A."/>
            <person name="Wilson R.K."/>
        </authorList>
    </citation>
    <scope>NUCLEOTIDE SEQUENCE [LARGE SCALE GENOMIC DNA]</scope>
    <source>
        <strain evidence="6">cv. B73</strain>
    </source>
</reference>